<dbReference type="Proteomes" id="UP001153331">
    <property type="component" value="Unassembled WGS sequence"/>
</dbReference>
<keyword evidence="2" id="KW-1185">Reference proteome</keyword>
<evidence type="ECO:0000313" key="1">
    <source>
        <dbReference type="EMBL" id="KAJ8107933.1"/>
    </source>
</evidence>
<protein>
    <submittedName>
        <fullName evidence="1">Uncharacterized protein</fullName>
    </submittedName>
</protein>
<reference evidence="1" key="1">
    <citation type="submission" date="2022-11" db="EMBL/GenBank/DDBJ databases">
        <title>Genome Sequence of Boeremia exigua.</title>
        <authorList>
            <person name="Buettner E."/>
        </authorList>
    </citation>
    <scope>NUCLEOTIDE SEQUENCE</scope>
    <source>
        <strain evidence="1">CU02</strain>
    </source>
</reference>
<evidence type="ECO:0000313" key="2">
    <source>
        <dbReference type="Proteomes" id="UP001153331"/>
    </source>
</evidence>
<gene>
    <name evidence="1" type="ORF">OPT61_g8526</name>
</gene>
<accession>A0ACC2HYR4</accession>
<sequence>MAEGNSSGNATNHHLGATSASLPAIQAPAAVQAPTAFTTRRTRLHPHNDAGPLSIDAQQVNRFYPIAPGNLGVIYMLHPLRYLPPAGKFFWIQGVGTKYPELKTEEYCRHCFTLKQTSPVCSNPCSQPCGCCGSPHNVPSPFCPLAYNTLLSWRRKGCIASEHDAPATGSIMPSRAQFEVLKANGYIDPGQAYSPTDVPRFTDKAPLDRRQSQAHIFVFGGPPPPPRNNLQNLARAQHTPTQPQYVLAQPQVPSYGGYTGGFNGGFPGGYNPGFPGGYNAGFHGGYHSGYPSGGFQPNHLAPMPPPPSPSPSPALSSRSSRTSRDRATRKDGNVTHVYVNTSPAQQSTNTSQPSHARRGNDQRRHGYSGIQRSGGHQGIQRFNRGGRRGLDLFGAIRDQATDPATARQASNNRRILSGDISDATGQQGEPAPAQPERPAASTSNRIRFADTAGGEGTGRFEDLPDAGSSTAAADASNRIRFADTANGEDIGQSENLQDAGSSTGTNQDSGWASGLFRWYMNGS</sequence>
<dbReference type="EMBL" id="JAPHNI010000834">
    <property type="protein sequence ID" value="KAJ8107933.1"/>
    <property type="molecule type" value="Genomic_DNA"/>
</dbReference>
<organism evidence="1 2">
    <name type="scientific">Boeremia exigua</name>
    <dbReference type="NCBI Taxonomy" id="749465"/>
    <lineage>
        <taxon>Eukaryota</taxon>
        <taxon>Fungi</taxon>
        <taxon>Dikarya</taxon>
        <taxon>Ascomycota</taxon>
        <taxon>Pezizomycotina</taxon>
        <taxon>Dothideomycetes</taxon>
        <taxon>Pleosporomycetidae</taxon>
        <taxon>Pleosporales</taxon>
        <taxon>Pleosporineae</taxon>
        <taxon>Didymellaceae</taxon>
        <taxon>Boeremia</taxon>
    </lineage>
</organism>
<name>A0ACC2HYR4_9PLEO</name>
<comment type="caution">
    <text evidence="1">The sequence shown here is derived from an EMBL/GenBank/DDBJ whole genome shotgun (WGS) entry which is preliminary data.</text>
</comment>
<proteinExistence type="predicted"/>